<evidence type="ECO:0000313" key="1">
    <source>
        <dbReference type="EMBL" id="EAT92531.1"/>
    </source>
</evidence>
<name>Q0V4M8_PHANO</name>
<dbReference type="AlphaFoldDB" id="Q0V4M8"/>
<sequence>MRCTQPMVVWSGSCLALNFPSHRTPVTYKSTRCFVIDKRFSFTSLMF</sequence>
<proteinExistence type="predicted"/>
<reference evidence="2" key="1">
    <citation type="journal article" date="2007" name="Plant Cell">
        <title>Dothideomycete-plant interactions illuminated by genome sequencing and EST analysis of the wheat pathogen Stagonospora nodorum.</title>
        <authorList>
            <person name="Hane J.K."/>
            <person name="Lowe R.G."/>
            <person name="Solomon P.S."/>
            <person name="Tan K.C."/>
            <person name="Schoch C.L."/>
            <person name="Spatafora J.W."/>
            <person name="Crous P.W."/>
            <person name="Kodira C."/>
            <person name="Birren B.W."/>
            <person name="Galagan J.E."/>
            <person name="Torriani S.F."/>
            <person name="McDonald B.A."/>
            <person name="Oliver R.P."/>
        </authorList>
    </citation>
    <scope>NUCLEOTIDE SEQUENCE [LARGE SCALE GENOMIC DNA]</scope>
    <source>
        <strain evidence="2">SN15 / ATCC MYA-4574 / FGSC 10173</strain>
    </source>
</reference>
<evidence type="ECO:0000313" key="2">
    <source>
        <dbReference type="Proteomes" id="UP000001055"/>
    </source>
</evidence>
<dbReference type="RefSeq" id="XP_001791695.1">
    <property type="nucleotide sequence ID" value="XM_001791643.1"/>
</dbReference>
<protein>
    <submittedName>
        <fullName evidence="1">Uncharacterized protein</fullName>
    </submittedName>
</protein>
<dbReference type="InParanoid" id="Q0V4M8"/>
<dbReference type="GeneID" id="5968285"/>
<dbReference type="EMBL" id="CH445325">
    <property type="protein sequence ID" value="EAT92531.1"/>
    <property type="molecule type" value="Genomic_DNA"/>
</dbReference>
<dbReference type="KEGG" id="pno:SNOG_01036"/>
<dbReference type="Proteomes" id="UP000001055">
    <property type="component" value="Unassembled WGS sequence"/>
</dbReference>
<gene>
    <name evidence="1" type="ORF">SNOG_01036</name>
</gene>
<accession>Q0V4M8</accession>
<organism evidence="1 2">
    <name type="scientific">Phaeosphaeria nodorum (strain SN15 / ATCC MYA-4574 / FGSC 10173)</name>
    <name type="common">Glume blotch fungus</name>
    <name type="synonym">Parastagonospora nodorum</name>
    <dbReference type="NCBI Taxonomy" id="321614"/>
    <lineage>
        <taxon>Eukaryota</taxon>
        <taxon>Fungi</taxon>
        <taxon>Dikarya</taxon>
        <taxon>Ascomycota</taxon>
        <taxon>Pezizomycotina</taxon>
        <taxon>Dothideomycetes</taxon>
        <taxon>Pleosporomycetidae</taxon>
        <taxon>Pleosporales</taxon>
        <taxon>Pleosporineae</taxon>
        <taxon>Phaeosphaeriaceae</taxon>
        <taxon>Parastagonospora</taxon>
    </lineage>
</organism>